<keyword evidence="1" id="KW-0175">Coiled coil</keyword>
<reference evidence="3" key="1">
    <citation type="journal article" date="2019" name="Int. J. Syst. Evol. Microbiol.">
        <title>The Global Catalogue of Microorganisms (GCM) 10K type strain sequencing project: providing services to taxonomists for standard genome sequencing and annotation.</title>
        <authorList>
            <consortium name="The Broad Institute Genomics Platform"/>
            <consortium name="The Broad Institute Genome Sequencing Center for Infectious Disease"/>
            <person name="Wu L."/>
            <person name="Ma J."/>
        </authorList>
    </citation>
    <scope>NUCLEOTIDE SEQUENCE [LARGE SCALE GENOMIC DNA]</scope>
    <source>
        <strain evidence="3">VKM B-3159</strain>
    </source>
</reference>
<dbReference type="RefSeq" id="WP_306390682.1">
    <property type="nucleotide sequence ID" value="NZ_JAVCAP010000036.1"/>
</dbReference>
<gene>
    <name evidence="2" type="ORF">Q9291_13675</name>
</gene>
<evidence type="ECO:0000313" key="3">
    <source>
        <dbReference type="Proteomes" id="UP001225906"/>
    </source>
</evidence>
<accession>A0ABT9JWR9</accession>
<organism evidence="2 3">
    <name type="scientific">Methylophilus aquaticus</name>
    <dbReference type="NCBI Taxonomy" id="1971610"/>
    <lineage>
        <taxon>Bacteria</taxon>
        <taxon>Pseudomonadati</taxon>
        <taxon>Pseudomonadota</taxon>
        <taxon>Betaproteobacteria</taxon>
        <taxon>Nitrosomonadales</taxon>
        <taxon>Methylophilaceae</taxon>
        <taxon>Methylophilus</taxon>
    </lineage>
</organism>
<feature type="coiled-coil region" evidence="1">
    <location>
        <begin position="10"/>
        <end position="37"/>
    </location>
</feature>
<evidence type="ECO:0000313" key="2">
    <source>
        <dbReference type="EMBL" id="MDP8568895.1"/>
    </source>
</evidence>
<protein>
    <submittedName>
        <fullName evidence="2">Uncharacterized protein</fullName>
    </submittedName>
</protein>
<comment type="caution">
    <text evidence="2">The sequence shown here is derived from an EMBL/GenBank/DDBJ whole genome shotgun (WGS) entry which is preliminary data.</text>
</comment>
<proteinExistence type="predicted"/>
<name>A0ABT9JWR9_9PROT</name>
<evidence type="ECO:0000256" key="1">
    <source>
        <dbReference type="SAM" id="Coils"/>
    </source>
</evidence>
<sequence>MNKALKDAKLEAHLDAIEQHKALLEKLHLNANEHLDQVGNSLEQLTLTLEEYLKLLGIP</sequence>
<dbReference type="EMBL" id="JAVCAP010000036">
    <property type="protein sequence ID" value="MDP8568895.1"/>
    <property type="molecule type" value="Genomic_DNA"/>
</dbReference>
<keyword evidence="3" id="KW-1185">Reference proteome</keyword>
<dbReference type="Proteomes" id="UP001225906">
    <property type="component" value="Unassembled WGS sequence"/>
</dbReference>